<gene>
    <name evidence="1" type="ORF">HMPREF9103_02416</name>
</gene>
<dbReference type="Proteomes" id="UP000004625">
    <property type="component" value="Unassembled WGS sequence"/>
</dbReference>
<reference evidence="1 2" key="1">
    <citation type="submission" date="2011-09" db="EMBL/GenBank/DDBJ databases">
        <authorList>
            <person name="Weinstock G."/>
            <person name="Sodergren E."/>
            <person name="Clifton S."/>
            <person name="Fulton L."/>
            <person name="Fulton B."/>
            <person name="Courtney L."/>
            <person name="Fronick C."/>
            <person name="Harrison M."/>
            <person name="Strong C."/>
            <person name="Farmer C."/>
            <person name="Delahaunty K."/>
            <person name="Markovic C."/>
            <person name="Hall O."/>
            <person name="Minx P."/>
            <person name="Tomlinson C."/>
            <person name="Mitreva M."/>
            <person name="Hou S."/>
            <person name="Chen J."/>
            <person name="Wollam A."/>
            <person name="Pepin K.H."/>
            <person name="Johnson M."/>
            <person name="Bhonagiri V."/>
            <person name="Zhang X."/>
            <person name="Suruliraj S."/>
            <person name="Warren W."/>
            <person name="Chinwalla A."/>
            <person name="Mardis E.R."/>
            <person name="Wilson R.K."/>
        </authorList>
    </citation>
    <scope>NUCLEOTIDE SEQUENCE [LARGE SCALE GENOMIC DNA]</scope>
    <source>
        <strain evidence="1 2">F0439</strain>
    </source>
</reference>
<dbReference type="STRING" id="797515.HMPREF9103_02416"/>
<evidence type="ECO:0000313" key="2">
    <source>
        <dbReference type="Proteomes" id="UP000004625"/>
    </source>
</evidence>
<name>G9ZRQ5_9LACO</name>
<proteinExistence type="predicted"/>
<evidence type="ECO:0000313" key="1">
    <source>
        <dbReference type="EMBL" id="EHL96273.1"/>
    </source>
</evidence>
<dbReference type="PATRIC" id="fig|797515.3.peg.2179"/>
<comment type="caution">
    <text evidence="1">The sequence shown here is derived from an EMBL/GenBank/DDBJ whole genome shotgun (WGS) entry which is preliminary data.</text>
</comment>
<protein>
    <submittedName>
        <fullName evidence="1">Uncharacterized protein</fullName>
    </submittedName>
</protein>
<dbReference type="AlphaFoldDB" id="G9ZRQ5"/>
<sequence length="78" mass="8808">MKSGKIEISNLNSNVASKFKSENLKPDEIVLNLLFTLAKVSQHYDFSKDELQELLQQLLDDPSIGSIEELKEGLMENV</sequence>
<organism evidence="1 2">
    <name type="scientific">Lentilactobacillus parafarraginis F0439</name>
    <dbReference type="NCBI Taxonomy" id="797515"/>
    <lineage>
        <taxon>Bacteria</taxon>
        <taxon>Bacillati</taxon>
        <taxon>Bacillota</taxon>
        <taxon>Bacilli</taxon>
        <taxon>Lactobacillales</taxon>
        <taxon>Lactobacillaceae</taxon>
        <taxon>Lentilactobacillus</taxon>
    </lineage>
</organism>
<dbReference type="HOGENOM" id="CLU_2617593_0_0_9"/>
<accession>G9ZRQ5</accession>
<keyword evidence="2" id="KW-1185">Reference proteome</keyword>
<dbReference type="EMBL" id="AGEY01000184">
    <property type="protein sequence ID" value="EHL96273.1"/>
    <property type="molecule type" value="Genomic_DNA"/>
</dbReference>
<dbReference type="RefSeq" id="WP_008214325.1">
    <property type="nucleotide sequence ID" value="NZ_JH415055.1"/>
</dbReference>